<dbReference type="Proteomes" id="UP000499080">
    <property type="component" value="Unassembled WGS sequence"/>
</dbReference>
<sequence length="111" mass="13023">MICDADRTGTKKLNLRHATPTVRAQKSGTYGMRRRPYGHKKAELMTCDADRTGTKKLELLEVQRRRRAQKKLNLYSRRRPYGPKKAEHHVRDVRHKSRTYKCDADRTGTEN</sequence>
<evidence type="ECO:0000256" key="1">
    <source>
        <dbReference type="SAM" id="MobiDB-lite"/>
    </source>
</evidence>
<dbReference type="AlphaFoldDB" id="A0A4Y2I411"/>
<feature type="region of interest" description="Disordered" evidence="1">
    <location>
        <begin position="72"/>
        <end position="111"/>
    </location>
</feature>
<comment type="caution">
    <text evidence="2">The sequence shown here is derived from an EMBL/GenBank/DDBJ whole genome shotgun (WGS) entry which is preliminary data.</text>
</comment>
<gene>
    <name evidence="2" type="ORF">AVEN_106624_1</name>
</gene>
<evidence type="ECO:0000313" key="2">
    <source>
        <dbReference type="EMBL" id="GBM72487.1"/>
    </source>
</evidence>
<keyword evidence="3" id="KW-1185">Reference proteome</keyword>
<organism evidence="2 3">
    <name type="scientific">Araneus ventricosus</name>
    <name type="common">Orbweaver spider</name>
    <name type="synonym">Epeira ventricosa</name>
    <dbReference type="NCBI Taxonomy" id="182803"/>
    <lineage>
        <taxon>Eukaryota</taxon>
        <taxon>Metazoa</taxon>
        <taxon>Ecdysozoa</taxon>
        <taxon>Arthropoda</taxon>
        <taxon>Chelicerata</taxon>
        <taxon>Arachnida</taxon>
        <taxon>Araneae</taxon>
        <taxon>Araneomorphae</taxon>
        <taxon>Entelegynae</taxon>
        <taxon>Araneoidea</taxon>
        <taxon>Araneidae</taxon>
        <taxon>Araneus</taxon>
    </lineage>
</organism>
<feature type="compositionally biased region" description="Basic residues" evidence="1">
    <location>
        <begin position="72"/>
        <end position="99"/>
    </location>
</feature>
<feature type="compositionally biased region" description="Basic and acidic residues" evidence="1">
    <location>
        <begin position="100"/>
        <end position="111"/>
    </location>
</feature>
<accession>A0A4Y2I411</accession>
<reference evidence="2 3" key="1">
    <citation type="journal article" date="2019" name="Sci. Rep.">
        <title>Orb-weaving spider Araneus ventricosus genome elucidates the spidroin gene catalogue.</title>
        <authorList>
            <person name="Kono N."/>
            <person name="Nakamura H."/>
            <person name="Ohtoshi R."/>
            <person name="Moran D.A.P."/>
            <person name="Shinohara A."/>
            <person name="Yoshida Y."/>
            <person name="Fujiwara M."/>
            <person name="Mori M."/>
            <person name="Tomita M."/>
            <person name="Arakawa K."/>
        </authorList>
    </citation>
    <scope>NUCLEOTIDE SEQUENCE [LARGE SCALE GENOMIC DNA]</scope>
</reference>
<name>A0A4Y2I411_ARAVE</name>
<dbReference type="EMBL" id="BGPR01002379">
    <property type="protein sequence ID" value="GBM72487.1"/>
    <property type="molecule type" value="Genomic_DNA"/>
</dbReference>
<protein>
    <submittedName>
        <fullName evidence="2">Uncharacterized protein</fullName>
    </submittedName>
</protein>
<evidence type="ECO:0000313" key="3">
    <source>
        <dbReference type="Proteomes" id="UP000499080"/>
    </source>
</evidence>
<proteinExistence type="predicted"/>